<evidence type="ECO:0000256" key="4">
    <source>
        <dbReference type="ARBA" id="ARBA00016436"/>
    </source>
</evidence>
<keyword evidence="16" id="KW-1185">Reference proteome</keyword>
<dbReference type="AlphaFoldDB" id="A0A7Y6TVF2"/>
<keyword evidence="6 13" id="KW-0441">Lipid A biosynthesis</keyword>
<sequence>MTTSGRWADALQRAWLVRGPLAIALRPLAALFGAVLMLRRALYRFGVLRVERLPVPVVVVGNLIVGGAGKTPTVLAVVDLLRGVGRTPGVISRGYGRAAPDALVEVEPATPAAACGDEPLVLRRRAGVPVVVGRDRVAAARELLARHPGVDVIVSDDGLQHWRLGRDAQVLVFDERGVGNGWLLPAGPLREPLPAHLPARSCVLYNAPAPTTRWPGPTAERRLAGVVGLADWWRGDRPDPHALGALSGRRVLAAAGIARPRRFFDLLAAAGVEVVPLALPDHFDFATLPWPNGTADVVVTEKDAAKLDPHRIGVTRVWVAALDFAPGAAFEAALLALLPAARHGTTDGTTPS</sequence>
<dbReference type="NCBIfam" id="TIGR00682">
    <property type="entry name" value="lpxK"/>
    <property type="match status" value="1"/>
</dbReference>
<comment type="caution">
    <text evidence="15">The sequence shown here is derived from an EMBL/GenBank/DDBJ whole genome shotgun (WGS) entry which is preliminary data.</text>
</comment>
<dbReference type="GO" id="GO:0009245">
    <property type="term" value="P:lipid A biosynthetic process"/>
    <property type="evidence" value="ECO:0007669"/>
    <property type="project" value="UniProtKB-UniRule"/>
</dbReference>
<gene>
    <name evidence="13" type="primary">lpxK</name>
    <name evidence="15" type="ORF">HQN59_04100</name>
</gene>
<comment type="pathway">
    <text evidence="2 13">Glycolipid biosynthesis; lipid IV(A) biosynthesis; lipid IV(A) from (3R)-3-hydroxytetradecanoyl-[acyl-carrier-protein] and UDP-N-acetyl-alpha-D-glucosamine: step 6/6.</text>
</comment>
<dbReference type="UniPathway" id="UPA00359">
    <property type="reaction ID" value="UER00482"/>
</dbReference>
<organism evidence="15 16">
    <name type="scientific">Piscinibacter koreensis</name>
    <dbReference type="NCBI Taxonomy" id="2742824"/>
    <lineage>
        <taxon>Bacteria</taxon>
        <taxon>Pseudomonadati</taxon>
        <taxon>Pseudomonadota</taxon>
        <taxon>Betaproteobacteria</taxon>
        <taxon>Burkholderiales</taxon>
        <taxon>Sphaerotilaceae</taxon>
        <taxon>Piscinibacter</taxon>
    </lineage>
</organism>
<dbReference type="GO" id="GO:0009029">
    <property type="term" value="F:lipid-A 4'-kinase activity"/>
    <property type="evidence" value="ECO:0007669"/>
    <property type="project" value="UniProtKB-UniRule"/>
</dbReference>
<evidence type="ECO:0000256" key="1">
    <source>
        <dbReference type="ARBA" id="ARBA00002274"/>
    </source>
</evidence>
<evidence type="ECO:0000256" key="6">
    <source>
        <dbReference type="ARBA" id="ARBA00022556"/>
    </source>
</evidence>
<keyword evidence="8 13" id="KW-0547">Nucleotide-binding</keyword>
<dbReference type="PANTHER" id="PTHR42724">
    <property type="entry name" value="TETRAACYLDISACCHARIDE 4'-KINASE"/>
    <property type="match status" value="1"/>
</dbReference>
<feature type="transmembrane region" description="Helical" evidence="14">
    <location>
        <begin position="20"/>
        <end position="38"/>
    </location>
</feature>
<keyword evidence="5 13" id="KW-0444">Lipid biosynthesis</keyword>
<dbReference type="GO" id="GO:0005886">
    <property type="term" value="C:plasma membrane"/>
    <property type="evidence" value="ECO:0007669"/>
    <property type="project" value="TreeGrafter"/>
</dbReference>
<dbReference type="InterPro" id="IPR003758">
    <property type="entry name" value="LpxK"/>
</dbReference>
<feature type="binding site" evidence="13">
    <location>
        <begin position="64"/>
        <end position="71"/>
    </location>
    <ligand>
        <name>ATP</name>
        <dbReference type="ChEBI" id="CHEBI:30616"/>
    </ligand>
</feature>
<evidence type="ECO:0000256" key="2">
    <source>
        <dbReference type="ARBA" id="ARBA00004870"/>
    </source>
</evidence>
<evidence type="ECO:0000256" key="9">
    <source>
        <dbReference type="ARBA" id="ARBA00022777"/>
    </source>
</evidence>
<dbReference type="Proteomes" id="UP000529637">
    <property type="component" value="Unassembled WGS sequence"/>
</dbReference>
<keyword evidence="11 13" id="KW-0443">Lipid metabolism</keyword>
<protein>
    <recommendedName>
        <fullName evidence="4 13">Tetraacyldisaccharide 4'-kinase</fullName>
        <ecNumber evidence="3 13">2.7.1.130</ecNumber>
    </recommendedName>
    <alternativeName>
        <fullName evidence="12 13">Lipid A 4'-kinase</fullName>
    </alternativeName>
</protein>
<keyword evidence="14" id="KW-0812">Transmembrane</keyword>
<evidence type="ECO:0000256" key="12">
    <source>
        <dbReference type="ARBA" id="ARBA00029757"/>
    </source>
</evidence>
<evidence type="ECO:0000313" key="16">
    <source>
        <dbReference type="Proteomes" id="UP000529637"/>
    </source>
</evidence>
<evidence type="ECO:0000256" key="14">
    <source>
        <dbReference type="SAM" id="Phobius"/>
    </source>
</evidence>
<evidence type="ECO:0000256" key="11">
    <source>
        <dbReference type="ARBA" id="ARBA00023098"/>
    </source>
</evidence>
<dbReference type="RefSeq" id="WP_176066404.1">
    <property type="nucleotide sequence ID" value="NZ_JABWMJ010000002.1"/>
</dbReference>
<dbReference type="HAMAP" id="MF_00409">
    <property type="entry name" value="LpxK"/>
    <property type="match status" value="1"/>
</dbReference>
<keyword evidence="14" id="KW-1133">Transmembrane helix</keyword>
<evidence type="ECO:0000256" key="7">
    <source>
        <dbReference type="ARBA" id="ARBA00022679"/>
    </source>
</evidence>
<dbReference type="InterPro" id="IPR027417">
    <property type="entry name" value="P-loop_NTPase"/>
</dbReference>
<keyword evidence="14" id="KW-0472">Membrane</keyword>
<comment type="similarity">
    <text evidence="13">Belongs to the LpxK family.</text>
</comment>
<evidence type="ECO:0000313" key="15">
    <source>
        <dbReference type="EMBL" id="NUZ04938.1"/>
    </source>
</evidence>
<dbReference type="EMBL" id="JABWMJ010000002">
    <property type="protein sequence ID" value="NUZ04938.1"/>
    <property type="molecule type" value="Genomic_DNA"/>
</dbReference>
<evidence type="ECO:0000256" key="8">
    <source>
        <dbReference type="ARBA" id="ARBA00022741"/>
    </source>
</evidence>
<keyword evidence="10 13" id="KW-0067">ATP-binding</keyword>
<comment type="function">
    <text evidence="1 13">Transfers the gamma-phosphate of ATP to the 4'-position of a tetraacyldisaccharide 1-phosphate intermediate (termed DS-1-P) to form tetraacyldisaccharide 1,4'-bis-phosphate (lipid IVA).</text>
</comment>
<reference evidence="15 16" key="1">
    <citation type="submission" date="2020-06" db="EMBL/GenBank/DDBJ databases">
        <title>Schlegella sp. ID0723 isolated from air conditioner.</title>
        <authorList>
            <person name="Kim D.Y."/>
            <person name="Kim D.-U."/>
        </authorList>
    </citation>
    <scope>NUCLEOTIDE SEQUENCE [LARGE SCALE GENOMIC DNA]</scope>
    <source>
        <strain evidence="15 16">ID0723</strain>
    </source>
</reference>
<comment type="catalytic activity">
    <reaction evidence="13">
        <text>a lipid A disaccharide + ATP = a lipid IVA + ADP + H(+)</text>
        <dbReference type="Rhea" id="RHEA:67840"/>
        <dbReference type="ChEBI" id="CHEBI:15378"/>
        <dbReference type="ChEBI" id="CHEBI:30616"/>
        <dbReference type="ChEBI" id="CHEBI:176343"/>
        <dbReference type="ChEBI" id="CHEBI:176425"/>
        <dbReference type="ChEBI" id="CHEBI:456216"/>
        <dbReference type="EC" id="2.7.1.130"/>
    </reaction>
</comment>
<evidence type="ECO:0000256" key="3">
    <source>
        <dbReference type="ARBA" id="ARBA00012071"/>
    </source>
</evidence>
<dbReference type="GO" id="GO:0009244">
    <property type="term" value="P:lipopolysaccharide core region biosynthetic process"/>
    <property type="evidence" value="ECO:0007669"/>
    <property type="project" value="TreeGrafter"/>
</dbReference>
<dbReference type="SUPFAM" id="SSF52540">
    <property type="entry name" value="P-loop containing nucleoside triphosphate hydrolases"/>
    <property type="match status" value="1"/>
</dbReference>
<keyword evidence="7 13" id="KW-0808">Transferase</keyword>
<dbReference type="Pfam" id="PF02606">
    <property type="entry name" value="LpxK"/>
    <property type="match status" value="1"/>
</dbReference>
<keyword evidence="9 13" id="KW-0418">Kinase</keyword>
<dbReference type="EC" id="2.7.1.130" evidence="3 13"/>
<evidence type="ECO:0000256" key="5">
    <source>
        <dbReference type="ARBA" id="ARBA00022516"/>
    </source>
</evidence>
<dbReference type="GO" id="GO:0005524">
    <property type="term" value="F:ATP binding"/>
    <property type="evidence" value="ECO:0007669"/>
    <property type="project" value="UniProtKB-UniRule"/>
</dbReference>
<proteinExistence type="inferred from homology"/>
<dbReference type="PANTHER" id="PTHR42724:SF1">
    <property type="entry name" value="TETRAACYLDISACCHARIDE 4'-KINASE, MITOCHONDRIAL-RELATED"/>
    <property type="match status" value="1"/>
</dbReference>
<accession>A0A7Y6TVF2</accession>
<evidence type="ECO:0000256" key="10">
    <source>
        <dbReference type="ARBA" id="ARBA00022840"/>
    </source>
</evidence>
<evidence type="ECO:0000256" key="13">
    <source>
        <dbReference type="HAMAP-Rule" id="MF_00409"/>
    </source>
</evidence>
<name>A0A7Y6TVF2_9BURK</name>